<comment type="caution">
    <text evidence="1">The sequence shown here is derived from an EMBL/GenBank/DDBJ whole genome shotgun (WGS) entry which is preliminary data.</text>
</comment>
<name>A0ABS4SST2_9PROT</name>
<dbReference type="Pfam" id="PF06620">
    <property type="entry name" value="DUF1150"/>
    <property type="match status" value="1"/>
</dbReference>
<organism evidence="1 2">
    <name type="scientific">Azospirillum rugosum</name>
    <dbReference type="NCBI Taxonomy" id="416170"/>
    <lineage>
        <taxon>Bacteria</taxon>
        <taxon>Pseudomonadati</taxon>
        <taxon>Pseudomonadota</taxon>
        <taxon>Alphaproteobacteria</taxon>
        <taxon>Rhodospirillales</taxon>
        <taxon>Azospirillaceae</taxon>
        <taxon>Azospirillum</taxon>
    </lineage>
</organism>
<dbReference type="InterPro" id="IPR009531">
    <property type="entry name" value="DUF1150"/>
</dbReference>
<proteinExistence type="predicted"/>
<evidence type="ECO:0000313" key="1">
    <source>
        <dbReference type="EMBL" id="MBP2295622.1"/>
    </source>
</evidence>
<evidence type="ECO:0000313" key="2">
    <source>
        <dbReference type="Proteomes" id="UP000781958"/>
    </source>
</evidence>
<dbReference type="EMBL" id="JAGINP010000023">
    <property type="protein sequence ID" value="MBP2295622.1"/>
    <property type="molecule type" value="Genomic_DNA"/>
</dbReference>
<dbReference type="Proteomes" id="UP000781958">
    <property type="component" value="Unassembled WGS sequence"/>
</dbReference>
<protein>
    <recommendedName>
        <fullName evidence="3">DUF1150 family protein</fullName>
    </recommendedName>
</protein>
<keyword evidence="2" id="KW-1185">Reference proteome</keyword>
<accession>A0ABS4SST2</accession>
<dbReference type="RefSeq" id="WP_209770173.1">
    <property type="nucleotide sequence ID" value="NZ_JAGINP010000023.1"/>
</dbReference>
<sequence>MNSPSSTKAATLHEAATILRHLSPQDFAAFGVDHVAYVRPVEVEGAPAFSVHAADGTPLTVLPERDVAFATIRQNDMEPLSVH</sequence>
<evidence type="ECO:0008006" key="3">
    <source>
        <dbReference type="Google" id="ProtNLM"/>
    </source>
</evidence>
<gene>
    <name evidence="1" type="ORF">J2851_005433</name>
</gene>
<reference evidence="1 2" key="1">
    <citation type="submission" date="2021-03" db="EMBL/GenBank/DDBJ databases">
        <title>Genomic Encyclopedia of Type Strains, Phase III (KMG-III): the genomes of soil and plant-associated and newly described type strains.</title>
        <authorList>
            <person name="Whitman W."/>
        </authorList>
    </citation>
    <scope>NUCLEOTIDE SEQUENCE [LARGE SCALE GENOMIC DNA]</scope>
    <source>
        <strain evidence="1 2">IMMIB AFH-6</strain>
    </source>
</reference>